<evidence type="ECO:0000313" key="2">
    <source>
        <dbReference type="EMBL" id="QEC74766.1"/>
    </source>
</evidence>
<dbReference type="Proteomes" id="UP000321362">
    <property type="component" value="Chromosome"/>
</dbReference>
<evidence type="ECO:0000313" key="3">
    <source>
        <dbReference type="Proteomes" id="UP000321362"/>
    </source>
</evidence>
<gene>
    <name evidence="2" type="ORF">FSB76_01945</name>
</gene>
<name>A0A5B8VVG7_9SPHI</name>
<protein>
    <submittedName>
        <fullName evidence="2">Lipocalin-like domain-containing protein</fullName>
    </submittedName>
</protein>
<dbReference type="Pfam" id="PF13924">
    <property type="entry name" value="Lipocalin_5"/>
    <property type="match status" value="1"/>
</dbReference>
<dbReference type="InterPro" id="IPR024311">
    <property type="entry name" value="Lipocalin-like"/>
</dbReference>
<reference evidence="2 3" key="1">
    <citation type="journal article" date="2013" name="J. Microbiol.">
        <title>Mucilaginibacter ginsenosidivorax sp. nov., with ginsenoside converting activity isolated from sediment.</title>
        <authorList>
            <person name="Kim J.K."/>
            <person name="Choi T.E."/>
            <person name="Liu Q.M."/>
            <person name="Park H.Y."/>
            <person name="Yi T.H."/>
            <person name="Yoon M.H."/>
            <person name="Kim S.C."/>
            <person name="Im W.T."/>
        </authorList>
    </citation>
    <scope>NUCLEOTIDE SEQUENCE [LARGE SCALE GENOMIC DNA]</scope>
    <source>
        <strain evidence="2 3">KHI28</strain>
    </source>
</reference>
<evidence type="ECO:0000259" key="1">
    <source>
        <dbReference type="Pfam" id="PF13924"/>
    </source>
</evidence>
<dbReference type="OrthoDB" id="118834at2"/>
<dbReference type="AlphaFoldDB" id="A0A5B8VVG7"/>
<proteinExistence type="predicted"/>
<accession>A0A5B8VVG7</accession>
<feature type="domain" description="Lipocalin-like" evidence="1">
    <location>
        <begin position="9"/>
        <end position="141"/>
    </location>
</feature>
<dbReference type="KEGG" id="mgk:FSB76_01945"/>
<organism evidence="2 3">
    <name type="scientific">Mucilaginibacter ginsenosidivorax</name>
    <dbReference type="NCBI Taxonomy" id="862126"/>
    <lineage>
        <taxon>Bacteria</taxon>
        <taxon>Pseudomonadati</taxon>
        <taxon>Bacteroidota</taxon>
        <taxon>Sphingobacteriia</taxon>
        <taxon>Sphingobacteriales</taxon>
        <taxon>Sphingobacteriaceae</taxon>
        <taxon>Mucilaginibacter</taxon>
    </lineage>
</organism>
<dbReference type="EMBL" id="CP042437">
    <property type="protein sequence ID" value="QEC74766.1"/>
    <property type="molecule type" value="Genomic_DNA"/>
</dbReference>
<dbReference type="RefSeq" id="WP_147051925.1">
    <property type="nucleotide sequence ID" value="NZ_CP042437.1"/>
</dbReference>
<keyword evidence="3" id="KW-1185">Reference proteome</keyword>
<sequence length="145" mass="16723">MSALENLVIGAWTLVSFEQESQAGEIIYPLGDDAKGSIYYLPNGYVSVHIMDVNRSENVAELLYKDKQLKYNDLGYLAYSGRYHIDEENRIMTHHIEISLYPEWIRGQQVRLIKLDGEHLQLSSNGPVGPQKIQFRLLWKRALND</sequence>